<sequence length="455" mass="50130">MAQVLNIHTPSSSFAIIHSLTQENLFDLYNKLSRKHNTDYYGEQVGPEWLKYEYNDSVWNLDDDSDYTIFGWRQQELKQLEEQSQRSDDETQPIASSSKTPLPSRSSGTHQPASTGLKSTPTLHLHNPKKPLPIPPEYCNPSYYVFHARAKVHSNARASSRAGSYRTNGHHSPATSSQASTTGKRGKKGKGGVVVGLEDDSEGDNTVPRFQKQFNRFHAENGVRTVMGSIGPVQNVRMLLKAGYRHVYISRKFAVKHEFIPADAAPGNYGYGGLVNIGSWPITLVPSASQPNKPATRYLKPDAFTTANHNHDNQHHRNGSTSTSPTPSSGLHRREQSTSPIPPSILSSTQGPKSTTNGSARRTKRTSIPTAGNSHQNGNSSTTSQQQQTISVSVPVYLSEEPHFDVVLGRSFFEKRQVKLSTVDPTDVVCLDTGEKIECELVVLKDGRGEIVTIT</sequence>
<proteinExistence type="predicted"/>
<protein>
    <submittedName>
        <fullName evidence="2">Uncharacterized protein</fullName>
    </submittedName>
</protein>
<feature type="compositionally biased region" description="Basic and acidic residues" evidence="1">
    <location>
        <begin position="80"/>
        <end position="89"/>
    </location>
</feature>
<accession>A0A9P6ENL8</accession>
<dbReference type="OrthoDB" id="6600758at2759"/>
<evidence type="ECO:0000313" key="2">
    <source>
        <dbReference type="EMBL" id="KAF9532165.1"/>
    </source>
</evidence>
<feature type="region of interest" description="Disordered" evidence="1">
    <location>
        <begin position="80"/>
        <end position="129"/>
    </location>
</feature>
<feature type="compositionally biased region" description="Polar residues" evidence="1">
    <location>
        <begin position="108"/>
        <end position="122"/>
    </location>
</feature>
<gene>
    <name evidence="2" type="ORF">CPB83DRAFT_847342</name>
</gene>
<comment type="caution">
    <text evidence="2">The sequence shown here is derived from an EMBL/GenBank/DDBJ whole genome shotgun (WGS) entry which is preliminary data.</text>
</comment>
<organism evidence="2 3">
    <name type="scientific">Crepidotus variabilis</name>
    <dbReference type="NCBI Taxonomy" id="179855"/>
    <lineage>
        <taxon>Eukaryota</taxon>
        <taxon>Fungi</taxon>
        <taxon>Dikarya</taxon>
        <taxon>Basidiomycota</taxon>
        <taxon>Agaricomycotina</taxon>
        <taxon>Agaricomycetes</taxon>
        <taxon>Agaricomycetidae</taxon>
        <taxon>Agaricales</taxon>
        <taxon>Agaricineae</taxon>
        <taxon>Crepidotaceae</taxon>
        <taxon>Crepidotus</taxon>
    </lineage>
</organism>
<evidence type="ECO:0000313" key="3">
    <source>
        <dbReference type="Proteomes" id="UP000807306"/>
    </source>
</evidence>
<feature type="compositionally biased region" description="Polar residues" evidence="1">
    <location>
        <begin position="173"/>
        <end position="182"/>
    </location>
</feature>
<name>A0A9P6ENL8_9AGAR</name>
<feature type="region of interest" description="Disordered" evidence="1">
    <location>
        <begin position="305"/>
        <end position="388"/>
    </location>
</feature>
<feature type="compositionally biased region" description="Polar residues" evidence="1">
    <location>
        <begin position="157"/>
        <end position="167"/>
    </location>
</feature>
<evidence type="ECO:0000256" key="1">
    <source>
        <dbReference type="SAM" id="MobiDB-lite"/>
    </source>
</evidence>
<feature type="compositionally biased region" description="Polar residues" evidence="1">
    <location>
        <begin position="350"/>
        <end position="372"/>
    </location>
</feature>
<feature type="compositionally biased region" description="Low complexity" evidence="1">
    <location>
        <begin position="373"/>
        <end position="388"/>
    </location>
</feature>
<feature type="region of interest" description="Disordered" evidence="1">
    <location>
        <begin position="157"/>
        <end position="191"/>
    </location>
</feature>
<dbReference type="AlphaFoldDB" id="A0A9P6ENL8"/>
<reference evidence="2" key="1">
    <citation type="submission" date="2020-11" db="EMBL/GenBank/DDBJ databases">
        <authorList>
            <consortium name="DOE Joint Genome Institute"/>
            <person name="Ahrendt S."/>
            <person name="Riley R."/>
            <person name="Andreopoulos W."/>
            <person name="Labutti K."/>
            <person name="Pangilinan J."/>
            <person name="Ruiz-Duenas F.J."/>
            <person name="Barrasa J.M."/>
            <person name="Sanchez-Garcia M."/>
            <person name="Camarero S."/>
            <person name="Miyauchi S."/>
            <person name="Serrano A."/>
            <person name="Linde D."/>
            <person name="Babiker R."/>
            <person name="Drula E."/>
            <person name="Ayuso-Fernandez I."/>
            <person name="Pacheco R."/>
            <person name="Padilla G."/>
            <person name="Ferreira P."/>
            <person name="Barriuso J."/>
            <person name="Kellner H."/>
            <person name="Castanera R."/>
            <person name="Alfaro M."/>
            <person name="Ramirez L."/>
            <person name="Pisabarro A.G."/>
            <person name="Kuo A."/>
            <person name="Tritt A."/>
            <person name="Lipzen A."/>
            <person name="He G."/>
            <person name="Yan M."/>
            <person name="Ng V."/>
            <person name="Cullen D."/>
            <person name="Martin F."/>
            <person name="Rosso M.-N."/>
            <person name="Henrissat B."/>
            <person name="Hibbett D."/>
            <person name="Martinez A.T."/>
            <person name="Grigoriev I.V."/>
        </authorList>
    </citation>
    <scope>NUCLEOTIDE SEQUENCE</scope>
    <source>
        <strain evidence="2">CBS 506.95</strain>
    </source>
</reference>
<keyword evidence="3" id="KW-1185">Reference proteome</keyword>
<feature type="compositionally biased region" description="Low complexity" evidence="1">
    <location>
        <begin position="96"/>
        <end position="107"/>
    </location>
</feature>
<dbReference type="EMBL" id="MU157832">
    <property type="protein sequence ID" value="KAF9532165.1"/>
    <property type="molecule type" value="Genomic_DNA"/>
</dbReference>
<feature type="compositionally biased region" description="Low complexity" evidence="1">
    <location>
        <begin position="320"/>
        <end position="329"/>
    </location>
</feature>
<dbReference type="Proteomes" id="UP000807306">
    <property type="component" value="Unassembled WGS sequence"/>
</dbReference>